<dbReference type="STRING" id="444597.BST26_20415"/>
<dbReference type="OrthoDB" id="3825558at2"/>
<reference evidence="1 2" key="1">
    <citation type="submission" date="2016-12" db="EMBL/GenBank/DDBJ databases">
        <title>The new phylogeny of genus Mycobacterium.</title>
        <authorList>
            <person name="Tortoli E."/>
            <person name="Trovato A."/>
            <person name="Cirillo D.M."/>
        </authorList>
    </citation>
    <scope>NUCLEOTIDE SEQUENCE [LARGE SCALE GENOMIC DNA]</scope>
    <source>
        <strain evidence="1 2">DSM 45130</strain>
    </source>
</reference>
<comment type="caution">
    <text evidence="1">The sequence shown here is derived from an EMBL/GenBank/DDBJ whole genome shotgun (WGS) entry which is preliminary data.</text>
</comment>
<proteinExistence type="predicted"/>
<protein>
    <submittedName>
        <fullName evidence="1">Uncharacterized protein</fullName>
    </submittedName>
</protein>
<dbReference type="EMBL" id="MVHS01000083">
    <property type="protein sequence ID" value="ORA63280.1"/>
    <property type="molecule type" value="Genomic_DNA"/>
</dbReference>
<dbReference type="InterPro" id="IPR021517">
    <property type="entry name" value="DUF3180"/>
</dbReference>
<dbReference type="AlphaFoldDB" id="A0A1X0CUZ3"/>
<sequence length="156" mass="16127">MRVIRIRELVTLALIGAVGGWLAVYLGYHWFPPLTLWSGVWLGLLGLAEAGFGFYVRSKIGAGEIGVGGGRLDPLLVARGVAVAQASAWLGALLLGGWLGILVFLLERRGQLPVADADTPGAAVAAGCALILVAAAMWLQHCCKSPGGTDDPEAPG</sequence>
<dbReference type="Pfam" id="PF11377">
    <property type="entry name" value="DUF3180"/>
    <property type="match status" value="1"/>
</dbReference>
<dbReference type="RefSeq" id="WP_083033661.1">
    <property type="nucleotide sequence ID" value="NZ_AP022618.1"/>
</dbReference>
<evidence type="ECO:0000313" key="1">
    <source>
        <dbReference type="EMBL" id="ORA63280.1"/>
    </source>
</evidence>
<organism evidence="1 2">
    <name type="scientific">Mycolicibacterium insubricum</name>
    <dbReference type="NCBI Taxonomy" id="444597"/>
    <lineage>
        <taxon>Bacteria</taxon>
        <taxon>Bacillati</taxon>
        <taxon>Actinomycetota</taxon>
        <taxon>Actinomycetes</taxon>
        <taxon>Mycobacteriales</taxon>
        <taxon>Mycobacteriaceae</taxon>
        <taxon>Mycolicibacterium</taxon>
    </lineage>
</organism>
<dbReference type="Proteomes" id="UP000192801">
    <property type="component" value="Unassembled WGS sequence"/>
</dbReference>
<keyword evidence="2" id="KW-1185">Reference proteome</keyword>
<name>A0A1X0CUZ3_9MYCO</name>
<accession>A0A1X0CUZ3</accession>
<gene>
    <name evidence="1" type="ORF">BST26_20415</name>
</gene>
<evidence type="ECO:0000313" key="2">
    <source>
        <dbReference type="Proteomes" id="UP000192801"/>
    </source>
</evidence>